<evidence type="ECO:0000313" key="2">
    <source>
        <dbReference type="Proteomes" id="UP000683246"/>
    </source>
</evidence>
<dbReference type="Proteomes" id="UP000683246">
    <property type="component" value="Chromosome"/>
</dbReference>
<dbReference type="Gene3D" id="3.30.70.1120">
    <property type="entry name" value="TT1725-like"/>
    <property type="match status" value="1"/>
</dbReference>
<sequence>MYVKSDLVTLRIFNAYSLKDKRSVLKSIIHKVHNKYNVSIAEVDHHDLHNQADLGIAIVGNQMGICDKIFQDIIAFIEYNYPAEILEITPYAH</sequence>
<dbReference type="EMBL" id="CP058649">
    <property type="protein sequence ID" value="QUI23785.1"/>
    <property type="molecule type" value="Genomic_DNA"/>
</dbReference>
<evidence type="ECO:0000313" key="1">
    <source>
        <dbReference type="EMBL" id="QUI23785.1"/>
    </source>
</evidence>
<dbReference type="InterPro" id="IPR007546">
    <property type="entry name" value="DUF503"/>
</dbReference>
<dbReference type="Pfam" id="PF04456">
    <property type="entry name" value="DUF503"/>
    <property type="match status" value="1"/>
</dbReference>
<name>A0A8J8SHF2_9FIRM</name>
<gene>
    <name evidence="1" type="ORF">HZI73_16455</name>
</gene>
<dbReference type="KEGG" id="vpy:HZI73_16455"/>
<dbReference type="PANTHER" id="PTHR36441:SF1">
    <property type="entry name" value="DUF503 DOMAIN-CONTAINING PROTEIN"/>
    <property type="match status" value="1"/>
</dbReference>
<keyword evidence="2" id="KW-1185">Reference proteome</keyword>
<dbReference type="InterPro" id="IPR036746">
    <property type="entry name" value="TT1725-like_sf"/>
</dbReference>
<protein>
    <submittedName>
        <fullName evidence="1">DUF503 domain-containing protein</fullName>
    </submittedName>
</protein>
<accession>A0A8J8SHF2</accession>
<dbReference type="PANTHER" id="PTHR36441">
    <property type="entry name" value="HYPOTHETICAL CYTOSOLIC PROTEIN"/>
    <property type="match status" value="1"/>
</dbReference>
<proteinExistence type="predicted"/>
<dbReference type="AlphaFoldDB" id="A0A8J8SHF2"/>
<reference evidence="1" key="1">
    <citation type="submission" date="2020-07" db="EMBL/GenBank/DDBJ databases">
        <title>Vallitalea pronyensis genome.</title>
        <authorList>
            <person name="Postec A."/>
        </authorList>
    </citation>
    <scope>NUCLEOTIDE SEQUENCE</scope>
    <source>
        <strain evidence="1">FatNI3</strain>
    </source>
</reference>
<organism evidence="1 2">
    <name type="scientific">Vallitalea pronyensis</name>
    <dbReference type="NCBI Taxonomy" id="1348613"/>
    <lineage>
        <taxon>Bacteria</taxon>
        <taxon>Bacillati</taxon>
        <taxon>Bacillota</taxon>
        <taxon>Clostridia</taxon>
        <taxon>Lachnospirales</taxon>
        <taxon>Vallitaleaceae</taxon>
        <taxon>Vallitalea</taxon>
    </lineage>
</organism>
<dbReference type="RefSeq" id="WP_212694472.1">
    <property type="nucleotide sequence ID" value="NZ_CP058649.1"/>
</dbReference>
<dbReference type="SUPFAM" id="SSF103007">
    <property type="entry name" value="Hypothetical protein TT1725"/>
    <property type="match status" value="1"/>
</dbReference>